<keyword evidence="9" id="KW-1185">Reference proteome</keyword>
<dbReference type="AlphaFoldDB" id="A0A844FQC1"/>
<comment type="subcellular location">
    <subcellularLocation>
        <location evidence="1">Membrane</location>
    </subcellularLocation>
</comment>
<feature type="transmembrane region" description="Helical" evidence="6">
    <location>
        <begin position="6"/>
        <end position="26"/>
    </location>
</feature>
<evidence type="ECO:0000256" key="3">
    <source>
        <dbReference type="ARBA" id="ARBA00022989"/>
    </source>
</evidence>
<evidence type="ECO:0000313" key="9">
    <source>
        <dbReference type="Proteomes" id="UP000442619"/>
    </source>
</evidence>
<dbReference type="GO" id="GO:0016020">
    <property type="term" value="C:membrane"/>
    <property type="evidence" value="ECO:0007669"/>
    <property type="project" value="UniProtKB-SubCell"/>
</dbReference>
<name>A0A844FQC1_9FIRM</name>
<reference evidence="8 9" key="1">
    <citation type="submission" date="2019-08" db="EMBL/GenBank/DDBJ databases">
        <title>In-depth cultivation of the pig gut microbiome towards novel bacterial diversity and tailored functional studies.</title>
        <authorList>
            <person name="Wylensek D."/>
            <person name="Hitch T.C.A."/>
            <person name="Clavel T."/>
        </authorList>
    </citation>
    <scope>NUCLEOTIDE SEQUENCE [LARGE SCALE GENOMIC DNA]</scope>
    <source>
        <strain evidence="8 9">CA-Schmier-601-WT-3</strain>
    </source>
</reference>
<feature type="transmembrane region" description="Helical" evidence="6">
    <location>
        <begin position="136"/>
        <end position="156"/>
    </location>
</feature>
<dbReference type="PRINTS" id="PR00728">
    <property type="entry name" value="SIGNALPTASE"/>
</dbReference>
<dbReference type="Proteomes" id="UP000442619">
    <property type="component" value="Unassembled WGS sequence"/>
</dbReference>
<evidence type="ECO:0000256" key="4">
    <source>
        <dbReference type="ARBA" id="ARBA00023136"/>
    </source>
</evidence>
<dbReference type="NCBIfam" id="TIGR02228">
    <property type="entry name" value="sigpep_I_arch"/>
    <property type="match status" value="1"/>
</dbReference>
<feature type="domain" description="Peptidase S26" evidence="7">
    <location>
        <begin position="14"/>
        <end position="79"/>
    </location>
</feature>
<dbReference type="SUPFAM" id="SSF51306">
    <property type="entry name" value="LexA/Signal peptidase"/>
    <property type="match status" value="1"/>
</dbReference>
<keyword evidence="4 6" id="KW-0472">Membrane</keyword>
<dbReference type="InterPro" id="IPR019533">
    <property type="entry name" value="Peptidase_S26"/>
</dbReference>
<dbReference type="InterPro" id="IPR036286">
    <property type="entry name" value="LexA/Signal_pep-like_sf"/>
</dbReference>
<evidence type="ECO:0000259" key="7">
    <source>
        <dbReference type="Pfam" id="PF10502"/>
    </source>
</evidence>
<dbReference type="GO" id="GO:0009003">
    <property type="term" value="F:signal peptidase activity"/>
    <property type="evidence" value="ECO:0007669"/>
    <property type="project" value="UniProtKB-EC"/>
</dbReference>
<evidence type="ECO:0000256" key="2">
    <source>
        <dbReference type="ARBA" id="ARBA00022692"/>
    </source>
</evidence>
<comment type="caution">
    <text evidence="8">The sequence shown here is derived from an EMBL/GenBank/DDBJ whole genome shotgun (WGS) entry which is preliminary data.</text>
</comment>
<evidence type="ECO:0000256" key="6">
    <source>
        <dbReference type="SAM" id="Phobius"/>
    </source>
</evidence>
<evidence type="ECO:0000313" key="8">
    <source>
        <dbReference type="EMBL" id="MST88141.1"/>
    </source>
</evidence>
<accession>A0A844FQC1</accession>
<keyword evidence="2 6" id="KW-0812">Transmembrane</keyword>
<dbReference type="Pfam" id="PF10502">
    <property type="entry name" value="Peptidase_S26"/>
    <property type="match status" value="1"/>
</dbReference>
<protein>
    <recommendedName>
        <fullName evidence="5">Signal peptidase I</fullName>
        <ecNumber evidence="5">3.4.21.89</ecNumber>
    </recommendedName>
</protein>
<dbReference type="CDD" id="cd06530">
    <property type="entry name" value="S26_SPase_I"/>
    <property type="match status" value="1"/>
</dbReference>
<organism evidence="8 9">
    <name type="scientific">Sharpea porci</name>
    <dbReference type="NCBI Taxonomy" id="2652286"/>
    <lineage>
        <taxon>Bacteria</taxon>
        <taxon>Bacillati</taxon>
        <taxon>Bacillota</taxon>
        <taxon>Erysipelotrichia</taxon>
        <taxon>Erysipelotrichales</taxon>
        <taxon>Coprobacillaceae</taxon>
        <taxon>Sharpea</taxon>
    </lineage>
</organism>
<dbReference type="PANTHER" id="PTHR10806">
    <property type="entry name" value="SIGNAL PEPTIDASE COMPLEX CATALYTIC SUBUNIT SEC11"/>
    <property type="match status" value="1"/>
</dbReference>
<evidence type="ECO:0000256" key="5">
    <source>
        <dbReference type="NCBIfam" id="TIGR02228"/>
    </source>
</evidence>
<dbReference type="InterPro" id="IPR001733">
    <property type="entry name" value="Peptidase_S26B"/>
</dbReference>
<keyword evidence="3 6" id="KW-1133">Transmembrane helix</keyword>
<dbReference type="Gene3D" id="2.10.109.10">
    <property type="entry name" value="Umud Fragment, subunit A"/>
    <property type="match status" value="1"/>
</dbReference>
<gene>
    <name evidence="8" type="ORF">FYJ79_00765</name>
</gene>
<dbReference type="PANTHER" id="PTHR10806:SF6">
    <property type="entry name" value="SIGNAL PEPTIDASE COMPLEX CATALYTIC SUBUNIT SEC11"/>
    <property type="match status" value="1"/>
</dbReference>
<dbReference type="EC" id="3.4.21.89" evidence="5"/>
<dbReference type="GO" id="GO:0006465">
    <property type="term" value="P:signal peptide processing"/>
    <property type="evidence" value="ECO:0007669"/>
    <property type="project" value="UniProtKB-UniRule"/>
</dbReference>
<keyword evidence="8" id="KW-0378">Hydrolase</keyword>
<proteinExistence type="predicted"/>
<dbReference type="GO" id="GO:0004252">
    <property type="term" value="F:serine-type endopeptidase activity"/>
    <property type="evidence" value="ECO:0007669"/>
    <property type="project" value="UniProtKB-UniRule"/>
</dbReference>
<evidence type="ECO:0000256" key="1">
    <source>
        <dbReference type="ARBA" id="ARBA00004370"/>
    </source>
</evidence>
<dbReference type="EMBL" id="VUNM01000001">
    <property type="protein sequence ID" value="MST88141.1"/>
    <property type="molecule type" value="Genomic_DNA"/>
</dbReference>
<sequence>MVRKVFNILSTIILVVLVAFAGMLFVPRIFGIEPLVVLSGSMEPTYHVGSVVYCNKNVDKDNIKAGDAITFKISEEAVVTHRVVKVNSDGTFVTKGDANNTDDGAPVNKANVIGVAVFTIPYLGYIAKNITSKTGIILLVTLILVILLLTFLPDILKMDEDDNKEAAGDA</sequence>